<feature type="transmembrane region" description="Helical" evidence="2">
    <location>
        <begin position="246"/>
        <end position="264"/>
    </location>
</feature>
<feature type="transmembrane region" description="Helical" evidence="2">
    <location>
        <begin position="276"/>
        <end position="298"/>
    </location>
</feature>
<evidence type="ECO:0000256" key="2">
    <source>
        <dbReference type="SAM" id="Phobius"/>
    </source>
</evidence>
<name>A0A6J4H698_9ACTN</name>
<dbReference type="AlphaFoldDB" id="A0A6J4H698"/>
<reference evidence="4" key="1">
    <citation type="submission" date="2020-02" db="EMBL/GenBank/DDBJ databases">
        <authorList>
            <person name="Meier V. D."/>
        </authorList>
    </citation>
    <scope>NUCLEOTIDE SEQUENCE</scope>
    <source>
        <strain evidence="4">AVDCRST_MAG20</strain>
    </source>
</reference>
<dbReference type="GO" id="GO:0016740">
    <property type="term" value="F:transferase activity"/>
    <property type="evidence" value="ECO:0007669"/>
    <property type="project" value="UniProtKB-KW"/>
</dbReference>
<dbReference type="Pfam" id="PF00535">
    <property type="entry name" value="Glycos_transf_2"/>
    <property type="match status" value="1"/>
</dbReference>
<dbReference type="CDD" id="cd04179">
    <property type="entry name" value="DPM_DPG-synthase_like"/>
    <property type="match status" value="1"/>
</dbReference>
<dbReference type="Gene3D" id="3.90.550.10">
    <property type="entry name" value="Spore Coat Polysaccharide Biosynthesis Protein SpsA, Chain A"/>
    <property type="match status" value="1"/>
</dbReference>
<feature type="domain" description="Glycosyltransferase 2-like" evidence="3">
    <location>
        <begin position="21"/>
        <end position="180"/>
    </location>
</feature>
<gene>
    <name evidence="4" type="ORF">AVDCRST_MAG20-331</name>
</gene>
<dbReference type="PANTHER" id="PTHR48090:SF7">
    <property type="entry name" value="RFBJ PROTEIN"/>
    <property type="match status" value="1"/>
</dbReference>
<keyword evidence="2" id="KW-0812">Transmembrane</keyword>
<dbReference type="EMBL" id="CADCSY010000015">
    <property type="protein sequence ID" value="CAA9215029.1"/>
    <property type="molecule type" value="Genomic_DNA"/>
</dbReference>
<organism evidence="4">
    <name type="scientific">uncultured Acidimicrobiales bacterium</name>
    <dbReference type="NCBI Taxonomy" id="310071"/>
    <lineage>
        <taxon>Bacteria</taxon>
        <taxon>Bacillati</taxon>
        <taxon>Actinomycetota</taxon>
        <taxon>Acidimicrobiia</taxon>
        <taxon>Acidimicrobiales</taxon>
        <taxon>environmental samples</taxon>
    </lineage>
</organism>
<dbReference type="InterPro" id="IPR050256">
    <property type="entry name" value="Glycosyltransferase_2"/>
</dbReference>
<evidence type="ECO:0000259" key="3">
    <source>
        <dbReference type="Pfam" id="PF00535"/>
    </source>
</evidence>
<dbReference type="PANTHER" id="PTHR48090">
    <property type="entry name" value="UNDECAPRENYL-PHOSPHATE 4-DEOXY-4-FORMAMIDO-L-ARABINOSE TRANSFERASE-RELATED"/>
    <property type="match status" value="1"/>
</dbReference>
<sequence length="312" mass="34462">MATTELAPAQPVVEPEVLDVTVVLPVYNEKGHLVEEIDRIRAALAASGKSFEILVVDDGSDDGSGEQLRTVDGIRLLQFHQNRGSGSARKAGTRAARGRVVVWTDADMTYPNHRIPELVDELDGWDQVVGARTSEQGTAKAARVPAKWIIRRLASYLTGTRIPDLNSGLRAFRADVARQYLHLLPPGFSCVTTITMAFLANGYSVKYVPVEYRERAGTSKFHWWHDTKRYLIQVIRLVLSYNPLKIFLPLGLLLGATGVAKLVYDVVDKDFRVTTSTLVLLLATFQVLAIGLLADLVVRLAKRSDEVDPASR</sequence>
<comment type="similarity">
    <text evidence="1">Belongs to the glycosyltransferase 2 family.</text>
</comment>
<dbReference type="SUPFAM" id="SSF53448">
    <property type="entry name" value="Nucleotide-diphospho-sugar transferases"/>
    <property type="match status" value="1"/>
</dbReference>
<protein>
    <submittedName>
        <fullName evidence="4">Glycosyl transferase, family 2</fullName>
    </submittedName>
</protein>
<proteinExistence type="inferred from homology"/>
<evidence type="ECO:0000256" key="1">
    <source>
        <dbReference type="ARBA" id="ARBA00006739"/>
    </source>
</evidence>
<keyword evidence="2" id="KW-1133">Transmembrane helix</keyword>
<keyword evidence="2" id="KW-0472">Membrane</keyword>
<keyword evidence="4" id="KW-0808">Transferase</keyword>
<accession>A0A6J4H698</accession>
<evidence type="ECO:0000313" key="4">
    <source>
        <dbReference type="EMBL" id="CAA9215029.1"/>
    </source>
</evidence>
<dbReference type="InterPro" id="IPR029044">
    <property type="entry name" value="Nucleotide-diphossugar_trans"/>
</dbReference>
<dbReference type="InterPro" id="IPR001173">
    <property type="entry name" value="Glyco_trans_2-like"/>
</dbReference>